<comment type="caution">
    <text evidence="2">The sequence shown here is derived from an EMBL/GenBank/DDBJ whole genome shotgun (WGS) entry which is preliminary data.</text>
</comment>
<evidence type="ECO:0000313" key="2">
    <source>
        <dbReference type="EMBL" id="KAJ1347479.1"/>
    </source>
</evidence>
<dbReference type="EMBL" id="JAHQIW010000319">
    <property type="protein sequence ID" value="KAJ1347479.1"/>
    <property type="molecule type" value="Genomic_DNA"/>
</dbReference>
<accession>A0AAD5MGT4</accession>
<gene>
    <name evidence="2" type="ORF">KIN20_002542</name>
</gene>
<keyword evidence="3" id="KW-1185">Reference proteome</keyword>
<protein>
    <submittedName>
        <fullName evidence="2">Uncharacterized protein</fullName>
    </submittedName>
</protein>
<evidence type="ECO:0000256" key="1">
    <source>
        <dbReference type="SAM" id="SignalP"/>
    </source>
</evidence>
<dbReference type="AlphaFoldDB" id="A0AAD5MGT4"/>
<keyword evidence="1" id="KW-0732">Signal</keyword>
<organism evidence="2 3">
    <name type="scientific">Parelaphostrongylus tenuis</name>
    <name type="common">Meningeal worm</name>
    <dbReference type="NCBI Taxonomy" id="148309"/>
    <lineage>
        <taxon>Eukaryota</taxon>
        <taxon>Metazoa</taxon>
        <taxon>Ecdysozoa</taxon>
        <taxon>Nematoda</taxon>
        <taxon>Chromadorea</taxon>
        <taxon>Rhabditida</taxon>
        <taxon>Rhabditina</taxon>
        <taxon>Rhabditomorpha</taxon>
        <taxon>Strongyloidea</taxon>
        <taxon>Metastrongylidae</taxon>
        <taxon>Parelaphostrongylus</taxon>
    </lineage>
</organism>
<proteinExistence type="predicted"/>
<name>A0AAD5MGT4_PARTN</name>
<evidence type="ECO:0000313" key="3">
    <source>
        <dbReference type="Proteomes" id="UP001196413"/>
    </source>
</evidence>
<feature type="chain" id="PRO_5042256006" evidence="1">
    <location>
        <begin position="21"/>
        <end position="82"/>
    </location>
</feature>
<reference evidence="2" key="1">
    <citation type="submission" date="2021-06" db="EMBL/GenBank/DDBJ databases">
        <title>Parelaphostrongylus tenuis whole genome reference sequence.</title>
        <authorList>
            <person name="Garwood T.J."/>
            <person name="Larsen P.A."/>
            <person name="Fountain-Jones N.M."/>
            <person name="Garbe J.R."/>
            <person name="Macchietto M.G."/>
            <person name="Kania S.A."/>
            <person name="Gerhold R.W."/>
            <person name="Richards J.E."/>
            <person name="Wolf T.M."/>
        </authorList>
    </citation>
    <scope>NUCLEOTIDE SEQUENCE</scope>
    <source>
        <strain evidence="2">MNPRO001-30</strain>
        <tissue evidence="2">Meninges</tissue>
    </source>
</reference>
<sequence>MGERLALLLIAFHVAIDVNGSRMCKKALTSANLHANGVPHHWIRLSDNNEVPLRENDHLPDTHSLITEEIDQMKVYGTSLSL</sequence>
<feature type="signal peptide" evidence="1">
    <location>
        <begin position="1"/>
        <end position="20"/>
    </location>
</feature>
<dbReference type="Proteomes" id="UP001196413">
    <property type="component" value="Unassembled WGS sequence"/>
</dbReference>